<dbReference type="OrthoDB" id="2150687at2"/>
<dbReference type="KEGG" id="wei:EQG49_12730"/>
<evidence type="ECO:0000256" key="1">
    <source>
        <dbReference type="SAM" id="Phobius"/>
    </source>
</evidence>
<sequence>MIYRFLVSFLIGVLDYSFAMAWIGWGDLPPTPKTPGIAWWVNGVGLLFWIISYIALLIKE</sequence>
<protein>
    <submittedName>
        <fullName evidence="2">Uncharacterized protein</fullName>
    </submittedName>
</protein>
<dbReference type="Proteomes" id="UP000292886">
    <property type="component" value="Chromosome"/>
</dbReference>
<keyword evidence="3" id="KW-1185">Reference proteome</keyword>
<keyword evidence="1" id="KW-1133">Transmembrane helix</keyword>
<evidence type="ECO:0000313" key="2">
    <source>
        <dbReference type="EMBL" id="QBO37263.1"/>
    </source>
</evidence>
<name>A0A4P6YWV0_9LACO</name>
<dbReference type="RefSeq" id="WP_133364340.1">
    <property type="nucleotide sequence ID" value="NZ_CP037940.1"/>
</dbReference>
<accession>A0A4P6YWV0</accession>
<dbReference type="AlphaFoldDB" id="A0A4P6YWV0"/>
<feature type="transmembrane region" description="Helical" evidence="1">
    <location>
        <begin position="37"/>
        <end position="58"/>
    </location>
</feature>
<dbReference type="EMBL" id="CP037940">
    <property type="protein sequence ID" value="QBO37263.1"/>
    <property type="molecule type" value="Genomic_DNA"/>
</dbReference>
<keyword evidence="1" id="KW-0472">Membrane</keyword>
<gene>
    <name evidence="2" type="ORF">EQG49_12730</name>
</gene>
<keyword evidence="1" id="KW-0812">Transmembrane</keyword>
<evidence type="ECO:0000313" key="3">
    <source>
        <dbReference type="Proteomes" id="UP000292886"/>
    </source>
</evidence>
<reference evidence="3" key="1">
    <citation type="submission" date="2019-03" db="EMBL/GenBank/DDBJ databases">
        <title>Weissella sp. 26KH-42 Genome sequencing.</title>
        <authorList>
            <person name="Heo J."/>
            <person name="Kim S.-J."/>
            <person name="Kim J.-S."/>
            <person name="Hong S.-B."/>
            <person name="Kwon S.-W."/>
        </authorList>
    </citation>
    <scope>NUCLEOTIDE SEQUENCE [LARGE SCALE GENOMIC DNA]</scope>
    <source>
        <strain evidence="3">26KH-42</strain>
    </source>
</reference>
<organism evidence="2 3">
    <name type="scientific">Periweissella cryptocerci</name>
    <dbReference type="NCBI Taxonomy" id="2506420"/>
    <lineage>
        <taxon>Bacteria</taxon>
        <taxon>Bacillati</taxon>
        <taxon>Bacillota</taxon>
        <taxon>Bacilli</taxon>
        <taxon>Lactobacillales</taxon>
        <taxon>Lactobacillaceae</taxon>
        <taxon>Periweissella</taxon>
    </lineage>
</organism>
<feature type="transmembrane region" description="Helical" evidence="1">
    <location>
        <begin position="5"/>
        <end position="25"/>
    </location>
</feature>
<proteinExistence type="predicted"/>